<accession>A0AA88VI84</accession>
<organism evidence="1 2">
    <name type="scientific">Escallonia herrerae</name>
    <dbReference type="NCBI Taxonomy" id="1293975"/>
    <lineage>
        <taxon>Eukaryota</taxon>
        <taxon>Viridiplantae</taxon>
        <taxon>Streptophyta</taxon>
        <taxon>Embryophyta</taxon>
        <taxon>Tracheophyta</taxon>
        <taxon>Spermatophyta</taxon>
        <taxon>Magnoliopsida</taxon>
        <taxon>eudicotyledons</taxon>
        <taxon>Gunneridae</taxon>
        <taxon>Pentapetalae</taxon>
        <taxon>asterids</taxon>
        <taxon>campanulids</taxon>
        <taxon>Escalloniales</taxon>
        <taxon>Escalloniaceae</taxon>
        <taxon>Escallonia</taxon>
    </lineage>
</organism>
<sequence>MWFGEAKPRRSGLKDAFMDGSSSVLQGVFCQSKKVTSEAWMSQGLTVGLDSIGLEVGQGIARAKL</sequence>
<protein>
    <submittedName>
        <fullName evidence="1">Uncharacterized protein</fullName>
    </submittedName>
</protein>
<proteinExistence type="predicted"/>
<comment type="caution">
    <text evidence="1">The sequence shown here is derived from an EMBL/GenBank/DDBJ whole genome shotgun (WGS) entry which is preliminary data.</text>
</comment>
<evidence type="ECO:0000313" key="2">
    <source>
        <dbReference type="Proteomes" id="UP001188597"/>
    </source>
</evidence>
<gene>
    <name evidence="1" type="ORF">RJ639_013106</name>
</gene>
<evidence type="ECO:0000313" key="1">
    <source>
        <dbReference type="EMBL" id="KAK3007638.1"/>
    </source>
</evidence>
<dbReference type="EMBL" id="JAVXUP010001840">
    <property type="protein sequence ID" value="KAK3007638.1"/>
    <property type="molecule type" value="Genomic_DNA"/>
</dbReference>
<dbReference type="AlphaFoldDB" id="A0AA88VI84"/>
<keyword evidence="2" id="KW-1185">Reference proteome</keyword>
<name>A0AA88VI84_9ASTE</name>
<dbReference type="Proteomes" id="UP001188597">
    <property type="component" value="Unassembled WGS sequence"/>
</dbReference>
<reference evidence="1" key="1">
    <citation type="submission" date="2022-12" db="EMBL/GenBank/DDBJ databases">
        <title>Draft genome assemblies for two species of Escallonia (Escalloniales).</title>
        <authorList>
            <person name="Chanderbali A."/>
            <person name="Dervinis C."/>
            <person name="Anghel I."/>
            <person name="Soltis D."/>
            <person name="Soltis P."/>
            <person name="Zapata F."/>
        </authorList>
    </citation>
    <scope>NUCLEOTIDE SEQUENCE</scope>
    <source>
        <strain evidence="1">UCBG64.0493</strain>
        <tissue evidence="1">Leaf</tissue>
    </source>
</reference>